<comment type="subcellular location">
    <subcellularLocation>
        <location evidence="1">Cytoplasm</location>
    </subcellularLocation>
    <subcellularLocation>
        <location evidence="2">Golgi apparatus</location>
    </subcellularLocation>
</comment>
<accession>A0AAQ3L889</accession>
<dbReference type="Proteomes" id="UP001327560">
    <property type="component" value="Chromosome 9"/>
</dbReference>
<comment type="similarity">
    <text evidence="3">Belongs to the GORAB family.</text>
</comment>
<evidence type="ECO:0000313" key="8">
    <source>
        <dbReference type="EMBL" id="WOL20588.1"/>
    </source>
</evidence>
<reference evidence="8 9" key="1">
    <citation type="submission" date="2023-10" db="EMBL/GenBank/DDBJ databases">
        <title>Chromosome-scale genome assembly provides insights into flower coloration mechanisms of Canna indica.</title>
        <authorList>
            <person name="Li C."/>
        </authorList>
    </citation>
    <scope>NUCLEOTIDE SEQUENCE [LARGE SCALE GENOMIC DNA]</scope>
    <source>
        <tissue evidence="8">Flower</tissue>
    </source>
</reference>
<evidence type="ECO:0000256" key="6">
    <source>
        <dbReference type="ARBA" id="ARBA00023034"/>
    </source>
</evidence>
<keyword evidence="6" id="KW-0333">Golgi apparatus</keyword>
<protein>
    <recommendedName>
        <fullName evidence="4">RAB6-interacting golgin</fullName>
    </recommendedName>
</protein>
<evidence type="ECO:0000256" key="3">
    <source>
        <dbReference type="ARBA" id="ARBA00005599"/>
    </source>
</evidence>
<dbReference type="Pfam" id="PF04949">
    <property type="entry name" value="Transcrip_act"/>
    <property type="match status" value="1"/>
</dbReference>
<keyword evidence="9" id="KW-1185">Reference proteome</keyword>
<dbReference type="EMBL" id="CP136898">
    <property type="protein sequence ID" value="WOL20588.1"/>
    <property type="molecule type" value="Genomic_DNA"/>
</dbReference>
<dbReference type="AlphaFoldDB" id="A0AAQ3L889"/>
<name>A0AAQ3L889_9LILI</name>
<proteinExistence type="inferred from homology"/>
<dbReference type="InterPro" id="IPR007033">
    <property type="entry name" value="GORAB"/>
</dbReference>
<dbReference type="PANTHER" id="PTHR21470:SF2">
    <property type="entry name" value="RAB6-INTERACTING GOLGIN"/>
    <property type="match status" value="1"/>
</dbReference>
<evidence type="ECO:0000313" key="9">
    <source>
        <dbReference type="Proteomes" id="UP001327560"/>
    </source>
</evidence>
<keyword evidence="5" id="KW-0963">Cytoplasm</keyword>
<evidence type="ECO:0000256" key="4">
    <source>
        <dbReference type="ARBA" id="ARBA00014130"/>
    </source>
</evidence>
<evidence type="ECO:0000256" key="5">
    <source>
        <dbReference type="ARBA" id="ARBA00022490"/>
    </source>
</evidence>
<organism evidence="8 9">
    <name type="scientific">Canna indica</name>
    <name type="common">Indian-shot</name>
    <dbReference type="NCBI Taxonomy" id="4628"/>
    <lineage>
        <taxon>Eukaryota</taxon>
        <taxon>Viridiplantae</taxon>
        <taxon>Streptophyta</taxon>
        <taxon>Embryophyta</taxon>
        <taxon>Tracheophyta</taxon>
        <taxon>Spermatophyta</taxon>
        <taxon>Magnoliopsida</taxon>
        <taxon>Liliopsida</taxon>
        <taxon>Zingiberales</taxon>
        <taxon>Cannaceae</taxon>
        <taxon>Canna</taxon>
    </lineage>
</organism>
<sequence length="84" mass="9720">MEVREKVFAQLGRVEEETNRLAIIQKLEAIADPTRKEVFAIRKKIDAVNRELKPLGHNCLKKEYKEALEAFNGKSREKAQLVKN</sequence>
<dbReference type="GO" id="GO:0005794">
    <property type="term" value="C:Golgi apparatus"/>
    <property type="evidence" value="ECO:0007669"/>
    <property type="project" value="UniProtKB-SubCell"/>
</dbReference>
<evidence type="ECO:0000256" key="7">
    <source>
        <dbReference type="ARBA" id="ARBA00023054"/>
    </source>
</evidence>
<evidence type="ECO:0000256" key="2">
    <source>
        <dbReference type="ARBA" id="ARBA00004555"/>
    </source>
</evidence>
<keyword evidence="7" id="KW-0175">Coiled coil</keyword>
<evidence type="ECO:0000256" key="1">
    <source>
        <dbReference type="ARBA" id="ARBA00004496"/>
    </source>
</evidence>
<gene>
    <name evidence="8" type="ORF">Cni_G29393</name>
</gene>
<dbReference type="PANTHER" id="PTHR21470">
    <property type="entry name" value="RAB6-INTERACTING PROTEIN GORAB"/>
    <property type="match status" value="1"/>
</dbReference>